<sequence length="310" mass="33516">MQKMPIVFDCDPGHDDAVALFMAVGSERFDLRGITCVPGNNLLDKVSQNALKLTEFLGLDIPVVAGCPKPLAQECHPAVSVHGASGMEGPHLPLPKKQLAKVNAIDFLAQQIREAGGELTIVAVGPLTNIATLLLAYPELKGDIKRICIMGGSAEGGNVTPVAEFNIWHDPEAARIVFASGVPITMCGLDVTHRLYITEPEVEEIRALGRVGRLAAELFDYYKMYHGEGGVHNVIPHDAVAVCWLLDPEMFYTRSLHVEVDAGSGLSRGCTQVFAISRDLGDDSVKAEVVFDGDRDKFVQMFKHCIANLG</sequence>
<dbReference type="EMBL" id="FMHG01000001">
    <property type="protein sequence ID" value="SCJ70997.1"/>
    <property type="molecule type" value="Genomic_DNA"/>
</dbReference>
<feature type="domain" description="Inosine/uridine-preferring nucleoside hydrolase" evidence="3">
    <location>
        <begin position="6"/>
        <end position="299"/>
    </location>
</feature>
<organism evidence="4">
    <name type="scientific">uncultured Anaerotruncus sp</name>
    <dbReference type="NCBI Taxonomy" id="905011"/>
    <lineage>
        <taxon>Bacteria</taxon>
        <taxon>Bacillati</taxon>
        <taxon>Bacillota</taxon>
        <taxon>Clostridia</taxon>
        <taxon>Eubacteriales</taxon>
        <taxon>Oscillospiraceae</taxon>
        <taxon>Anaerotruncus</taxon>
        <taxon>environmental samples</taxon>
    </lineage>
</organism>
<evidence type="ECO:0000256" key="2">
    <source>
        <dbReference type="ARBA" id="ARBA00023295"/>
    </source>
</evidence>
<dbReference type="InterPro" id="IPR036452">
    <property type="entry name" value="Ribo_hydro-like"/>
</dbReference>
<dbReference type="AlphaFoldDB" id="A0A1C6IME2"/>
<keyword evidence="2 4" id="KW-0326">Glycosidase</keyword>
<dbReference type="PANTHER" id="PTHR12304">
    <property type="entry name" value="INOSINE-URIDINE PREFERRING NUCLEOSIDE HYDROLASE"/>
    <property type="match status" value="1"/>
</dbReference>
<dbReference type="SUPFAM" id="SSF53590">
    <property type="entry name" value="Nucleoside hydrolase"/>
    <property type="match status" value="1"/>
</dbReference>
<name>A0A1C6IME2_9FIRM</name>
<dbReference type="EC" id="3.2.-.-" evidence="4"/>
<keyword evidence="1 4" id="KW-0378">Hydrolase</keyword>
<gene>
    <name evidence="4" type="primary">rihA_12</name>
    <name evidence="4" type="ORF">SAMEA3545359_01550</name>
</gene>
<dbReference type="Pfam" id="PF01156">
    <property type="entry name" value="IU_nuc_hydro"/>
    <property type="match status" value="1"/>
</dbReference>
<dbReference type="PANTHER" id="PTHR12304:SF4">
    <property type="entry name" value="URIDINE NUCLEOSIDASE"/>
    <property type="match status" value="1"/>
</dbReference>
<dbReference type="PROSITE" id="PS01247">
    <property type="entry name" value="IUNH"/>
    <property type="match status" value="1"/>
</dbReference>
<evidence type="ECO:0000256" key="1">
    <source>
        <dbReference type="ARBA" id="ARBA00022801"/>
    </source>
</evidence>
<reference evidence="4" key="1">
    <citation type="submission" date="2015-09" db="EMBL/GenBank/DDBJ databases">
        <authorList>
            <consortium name="Pathogen Informatics"/>
        </authorList>
    </citation>
    <scope>NUCLEOTIDE SEQUENCE</scope>
    <source>
        <strain evidence="4">2789STDY5834896</strain>
    </source>
</reference>
<protein>
    <submittedName>
        <fullName evidence="4">Pyrimidine-specific ribonucleoside hydrolase rihA</fullName>
        <ecNumber evidence="4">3.2.-.-</ecNumber>
    </submittedName>
</protein>
<dbReference type="CDD" id="cd02651">
    <property type="entry name" value="nuc_hydro_IU_UC_XIUA"/>
    <property type="match status" value="1"/>
</dbReference>
<dbReference type="GO" id="GO:0005829">
    <property type="term" value="C:cytosol"/>
    <property type="evidence" value="ECO:0007669"/>
    <property type="project" value="TreeGrafter"/>
</dbReference>
<accession>A0A1C6IME2</accession>
<dbReference type="InterPro" id="IPR015910">
    <property type="entry name" value="I/U_nuclsd_hydro_CS"/>
</dbReference>
<dbReference type="Gene3D" id="3.90.245.10">
    <property type="entry name" value="Ribonucleoside hydrolase-like"/>
    <property type="match status" value="1"/>
</dbReference>
<dbReference type="InterPro" id="IPR023186">
    <property type="entry name" value="IUNH"/>
</dbReference>
<dbReference type="GO" id="GO:0006152">
    <property type="term" value="P:purine nucleoside catabolic process"/>
    <property type="evidence" value="ECO:0007669"/>
    <property type="project" value="TreeGrafter"/>
</dbReference>
<evidence type="ECO:0000313" key="4">
    <source>
        <dbReference type="EMBL" id="SCJ70997.1"/>
    </source>
</evidence>
<dbReference type="GO" id="GO:0008477">
    <property type="term" value="F:purine nucleosidase activity"/>
    <property type="evidence" value="ECO:0007669"/>
    <property type="project" value="TreeGrafter"/>
</dbReference>
<proteinExistence type="predicted"/>
<evidence type="ECO:0000259" key="3">
    <source>
        <dbReference type="Pfam" id="PF01156"/>
    </source>
</evidence>
<dbReference type="GO" id="GO:0045437">
    <property type="term" value="F:uridine nucleosidase activity"/>
    <property type="evidence" value="ECO:0007669"/>
    <property type="project" value="UniProtKB-ARBA"/>
</dbReference>
<dbReference type="InterPro" id="IPR001910">
    <property type="entry name" value="Inosine/uridine_hydrolase_dom"/>
</dbReference>